<dbReference type="InterPro" id="IPR036291">
    <property type="entry name" value="NAD(P)-bd_dom_sf"/>
</dbReference>
<dbReference type="SUPFAM" id="SSF51735">
    <property type="entry name" value="NAD(P)-binding Rossmann-fold domains"/>
    <property type="match status" value="1"/>
</dbReference>
<dbReference type="InterPro" id="IPR020829">
    <property type="entry name" value="GlycerAld_3-P_DH_cat"/>
</dbReference>
<reference evidence="13 14" key="1">
    <citation type="journal article" date="2018" name="Plant J.">
        <title>Genome sequences of Chlorella sorokiniana UTEX 1602 and Micractinium conductrix SAG 241.80: implications to maltose excretion by a green alga.</title>
        <authorList>
            <person name="Arriola M.B."/>
            <person name="Velmurugan N."/>
            <person name="Zhang Y."/>
            <person name="Plunkett M.H."/>
            <person name="Hondzo H."/>
            <person name="Barney B.M."/>
        </authorList>
    </citation>
    <scope>NUCLEOTIDE SEQUENCE [LARGE SCALE GENOMIC DNA]</scope>
    <source>
        <strain evidence="13 14">SAG 241.80</strain>
    </source>
</reference>
<comment type="pathway">
    <text evidence="1">Carbohydrate biosynthesis; Calvin cycle.</text>
</comment>
<feature type="binding site" evidence="7">
    <location>
        <position position="296"/>
    </location>
    <ligand>
        <name>D-glyceraldehyde 3-phosphate</name>
        <dbReference type="ChEBI" id="CHEBI:59776"/>
    </ligand>
</feature>
<feature type="binding site" evidence="8">
    <location>
        <position position="378"/>
    </location>
    <ligand>
        <name>NAD(+)</name>
        <dbReference type="ChEBI" id="CHEBI:57540"/>
    </ligand>
</feature>
<evidence type="ECO:0000256" key="10">
    <source>
        <dbReference type="RuleBase" id="RU000397"/>
    </source>
</evidence>
<dbReference type="GO" id="GO:0051287">
    <property type="term" value="F:NAD binding"/>
    <property type="evidence" value="ECO:0007669"/>
    <property type="project" value="InterPro"/>
</dbReference>
<feature type="site" description="Activates thiol group during catalysis" evidence="9">
    <location>
        <position position="242"/>
    </location>
</feature>
<dbReference type="PROSITE" id="PS00071">
    <property type="entry name" value="GAPDH"/>
    <property type="match status" value="1"/>
</dbReference>
<dbReference type="GO" id="GO:0050661">
    <property type="term" value="F:NADP binding"/>
    <property type="evidence" value="ECO:0007669"/>
    <property type="project" value="InterPro"/>
</dbReference>
<protein>
    <recommendedName>
        <fullName evidence="11">Glyceraldehyde-3-phosphate dehydrogenase</fullName>
        <ecNumber evidence="11">1.2.1.-</ecNumber>
    </recommendedName>
</protein>
<evidence type="ECO:0000256" key="2">
    <source>
        <dbReference type="ARBA" id="ARBA00007406"/>
    </source>
</evidence>
<dbReference type="EC" id="1.2.1.-" evidence="11"/>
<keyword evidence="8" id="KW-0520">NAD</keyword>
<dbReference type="PRINTS" id="PR00078">
    <property type="entry name" value="G3PDHDRGNASE"/>
</dbReference>
<dbReference type="Pfam" id="PF00044">
    <property type="entry name" value="Gp_dh_N"/>
    <property type="match status" value="1"/>
</dbReference>
<evidence type="ECO:0000256" key="6">
    <source>
        <dbReference type="PIRSR" id="PIRSR000149-1"/>
    </source>
</evidence>
<feature type="binding site" evidence="7">
    <location>
        <begin position="214"/>
        <end position="216"/>
    </location>
    <ligand>
        <name>D-glyceraldehyde 3-phosphate</name>
        <dbReference type="ChEBI" id="CHEBI:59776"/>
    </ligand>
</feature>
<dbReference type="EMBL" id="LHPF02000004">
    <property type="protein sequence ID" value="PSC74646.1"/>
    <property type="molecule type" value="Genomic_DNA"/>
</dbReference>
<evidence type="ECO:0000313" key="14">
    <source>
        <dbReference type="Proteomes" id="UP000239649"/>
    </source>
</evidence>
<evidence type="ECO:0000256" key="8">
    <source>
        <dbReference type="PIRSR" id="PIRSR000149-3"/>
    </source>
</evidence>
<organism evidence="13 14">
    <name type="scientific">Micractinium conductrix</name>
    <dbReference type="NCBI Taxonomy" id="554055"/>
    <lineage>
        <taxon>Eukaryota</taxon>
        <taxon>Viridiplantae</taxon>
        <taxon>Chlorophyta</taxon>
        <taxon>core chlorophytes</taxon>
        <taxon>Trebouxiophyceae</taxon>
        <taxon>Chlorellales</taxon>
        <taxon>Chlorellaceae</taxon>
        <taxon>Chlorella clade</taxon>
        <taxon>Micractinium</taxon>
    </lineage>
</organism>
<evidence type="ECO:0000256" key="5">
    <source>
        <dbReference type="ARBA" id="ARBA00052787"/>
    </source>
</evidence>
<proteinExistence type="inferred from homology"/>
<dbReference type="Proteomes" id="UP000239649">
    <property type="component" value="Unassembled WGS sequence"/>
</dbReference>
<keyword evidence="3 11" id="KW-0560">Oxidoreductase</keyword>
<dbReference type="PANTHER" id="PTHR43148">
    <property type="entry name" value="GLYCERALDEHYDE-3-PHOSPHATE DEHYDROGENASE 2"/>
    <property type="match status" value="1"/>
</dbReference>
<feature type="active site" description="Nucleophile" evidence="6">
    <location>
        <position position="215"/>
    </location>
</feature>
<feature type="binding site" evidence="8">
    <location>
        <begin position="72"/>
        <end position="73"/>
    </location>
    <ligand>
        <name>NAD(+)</name>
        <dbReference type="ChEBI" id="CHEBI:57540"/>
    </ligand>
</feature>
<dbReference type="GO" id="GO:0006006">
    <property type="term" value="P:glucose metabolic process"/>
    <property type="evidence" value="ECO:0007669"/>
    <property type="project" value="InterPro"/>
</dbReference>
<evidence type="ECO:0000256" key="11">
    <source>
        <dbReference type="RuleBase" id="RU361160"/>
    </source>
</evidence>
<feature type="binding site" evidence="7">
    <location>
        <begin position="273"/>
        <end position="274"/>
    </location>
    <ligand>
        <name>D-glyceraldehyde 3-phosphate</name>
        <dbReference type="ChEBI" id="CHEBI:59776"/>
    </ligand>
</feature>
<evidence type="ECO:0000256" key="4">
    <source>
        <dbReference type="ARBA" id="ARBA00023157"/>
    </source>
</evidence>
<dbReference type="AlphaFoldDB" id="A0A2P6VKM0"/>
<dbReference type="Gene3D" id="3.40.50.720">
    <property type="entry name" value="NAD(P)-binding Rossmann-like Domain"/>
    <property type="match status" value="1"/>
</dbReference>
<feature type="binding site" evidence="8">
    <location>
        <position position="96"/>
    </location>
    <ligand>
        <name>NAD(+)</name>
        <dbReference type="ChEBI" id="CHEBI:57540"/>
    </ligand>
</feature>
<keyword evidence="4" id="KW-1015">Disulfide bond</keyword>
<sequence length="399" mass="42746">MQATCAAPRVAAQKQAAFGDFNGLKSANALPMSAAQTFHGRVAGQTSTARAGSRQVTVSAKKIRVAINGFGRIGRQFLRCWEGRTDSNLEVVCVNDSGGVKQASHLLKYDSTMGTFKADVKITGEDTFSINGKEIKVVSSRDPTKLPWGAMNVDLVIEGTGVFIDTPGASKHIQAGAKKVLITAPAKGAEIPTYVIGVNEQDYKHSDVIISNASCTTNCLAPFVKVIDEKFGIVKGTMTTTHSYTGDQRLLDASHRDLRRARAAAMNIVPTTTGAAKAVALVLPNMKGKLNGVALRVPTPTVSVVDLVVQVEKKTFAEEVNEAFREAANGPMKGVLAVSDEPLVSCDYRMTDVSSTIDAALTMVMGDDMVKVVAWYDNEWGYSQRVVDLAELTAAKWEE</sequence>
<feature type="binding site" evidence="8">
    <location>
        <position position="141"/>
    </location>
    <ligand>
        <name>NAD(+)</name>
        <dbReference type="ChEBI" id="CHEBI:57540"/>
    </ligand>
</feature>
<feature type="binding site" evidence="7">
    <location>
        <position position="245"/>
    </location>
    <ligand>
        <name>D-glyceraldehyde 3-phosphate</name>
        <dbReference type="ChEBI" id="CHEBI:59776"/>
    </ligand>
</feature>
<dbReference type="InterPro" id="IPR020828">
    <property type="entry name" value="GlycerAld_3-P_DH_NAD(P)-bd"/>
</dbReference>
<evidence type="ECO:0000256" key="9">
    <source>
        <dbReference type="PIRSR" id="PIRSR000149-4"/>
    </source>
</evidence>
<keyword evidence="14" id="KW-1185">Reference proteome</keyword>
<evidence type="ECO:0000256" key="1">
    <source>
        <dbReference type="ARBA" id="ARBA00005215"/>
    </source>
</evidence>
<evidence type="ECO:0000259" key="12">
    <source>
        <dbReference type="SMART" id="SM00846"/>
    </source>
</evidence>
<dbReference type="OrthoDB" id="1152826at2759"/>
<feature type="binding site" evidence="8">
    <location>
        <position position="183"/>
    </location>
    <ligand>
        <name>NAD(+)</name>
        <dbReference type="ChEBI" id="CHEBI:57540"/>
    </ligand>
</feature>
<dbReference type="Gene3D" id="3.30.360.10">
    <property type="entry name" value="Dihydrodipicolinate Reductase, domain 2"/>
    <property type="match status" value="1"/>
</dbReference>
<evidence type="ECO:0000256" key="3">
    <source>
        <dbReference type="ARBA" id="ARBA00023002"/>
    </source>
</evidence>
<dbReference type="CDD" id="cd05214">
    <property type="entry name" value="GAPDH_I_N"/>
    <property type="match status" value="1"/>
</dbReference>
<dbReference type="FunFam" id="3.30.360.10:FF:000002">
    <property type="entry name" value="Glyceraldehyde-3-phosphate dehydrogenase"/>
    <property type="match status" value="1"/>
</dbReference>
<dbReference type="PIRSF" id="PIRSF000149">
    <property type="entry name" value="GAP_DH"/>
    <property type="match status" value="1"/>
</dbReference>
<dbReference type="SUPFAM" id="SSF55347">
    <property type="entry name" value="Glyceraldehyde-3-phosphate dehydrogenase-like, C-terminal domain"/>
    <property type="match status" value="1"/>
</dbReference>
<dbReference type="InterPro" id="IPR006424">
    <property type="entry name" value="Glyceraldehyde-3-P_DH_1"/>
</dbReference>
<evidence type="ECO:0000256" key="7">
    <source>
        <dbReference type="PIRSR" id="PIRSR000149-2"/>
    </source>
</evidence>
<comment type="similarity">
    <text evidence="2 10">Belongs to the glyceraldehyde-3-phosphate dehydrogenase family.</text>
</comment>
<name>A0A2P6VKM0_9CHLO</name>
<accession>A0A2P6VKM0</accession>
<dbReference type="Pfam" id="PF02800">
    <property type="entry name" value="Gp_dh_C"/>
    <property type="match status" value="1"/>
</dbReference>
<dbReference type="FunFam" id="3.40.50.720:FF:000001">
    <property type="entry name" value="Glyceraldehyde-3-phosphate dehydrogenase"/>
    <property type="match status" value="1"/>
</dbReference>
<dbReference type="SMART" id="SM00846">
    <property type="entry name" value="Gp_dh_N"/>
    <property type="match status" value="1"/>
</dbReference>
<dbReference type="CDD" id="cd18126">
    <property type="entry name" value="GAPDH_I_C"/>
    <property type="match status" value="1"/>
</dbReference>
<gene>
    <name evidence="13" type="ORF">C2E20_2391</name>
</gene>
<dbReference type="GO" id="GO:0047100">
    <property type="term" value="F:glyceraldehyde-3-phosphate dehydrogenase (NADP+) (phosphorylating) activity"/>
    <property type="evidence" value="ECO:0007669"/>
    <property type="project" value="UniProtKB-EC"/>
</dbReference>
<evidence type="ECO:0000313" key="13">
    <source>
        <dbReference type="EMBL" id="PSC74646.1"/>
    </source>
</evidence>
<keyword evidence="8" id="KW-0547">Nucleotide-binding</keyword>
<dbReference type="NCBIfam" id="TIGR01534">
    <property type="entry name" value="GAPDH-I"/>
    <property type="match status" value="1"/>
</dbReference>
<comment type="catalytic activity">
    <reaction evidence="5">
        <text>D-glyceraldehyde 3-phosphate + phosphate + NADP(+) = (2R)-3-phospho-glyceroyl phosphate + NADPH + H(+)</text>
        <dbReference type="Rhea" id="RHEA:10296"/>
        <dbReference type="ChEBI" id="CHEBI:15378"/>
        <dbReference type="ChEBI" id="CHEBI:43474"/>
        <dbReference type="ChEBI" id="CHEBI:57604"/>
        <dbReference type="ChEBI" id="CHEBI:57783"/>
        <dbReference type="ChEBI" id="CHEBI:58349"/>
        <dbReference type="ChEBI" id="CHEBI:59776"/>
        <dbReference type="EC" id="1.2.1.13"/>
    </reaction>
</comment>
<dbReference type="InterPro" id="IPR020830">
    <property type="entry name" value="GlycerAld_3-P_DH_AS"/>
</dbReference>
<dbReference type="STRING" id="554055.A0A2P6VKM0"/>
<dbReference type="InterPro" id="IPR020831">
    <property type="entry name" value="GlycerAld/Erythrose_P_DH"/>
</dbReference>
<feature type="domain" description="Glyceraldehyde 3-phosphate dehydrogenase NAD(P) binding" evidence="12">
    <location>
        <begin position="63"/>
        <end position="215"/>
    </location>
</feature>
<comment type="caution">
    <text evidence="13">The sequence shown here is derived from an EMBL/GenBank/DDBJ whole genome shotgun (WGS) entry which is preliminary data.</text>
</comment>